<reference evidence="3 4" key="1">
    <citation type="journal article" date="2014" name="PLoS Genet.">
        <title>Phylogenetically driven sequencing of extremely halophilic archaea reveals strategies for static and dynamic osmo-response.</title>
        <authorList>
            <person name="Becker E.A."/>
            <person name="Seitzer P.M."/>
            <person name="Tritt A."/>
            <person name="Larsen D."/>
            <person name="Krusor M."/>
            <person name="Yao A.I."/>
            <person name="Wu D."/>
            <person name="Madern D."/>
            <person name="Eisen J.A."/>
            <person name="Darling A.E."/>
            <person name="Facciotti M.T."/>
        </authorList>
    </citation>
    <scope>NUCLEOTIDE SEQUENCE [LARGE SCALE GENOMIC DNA]</scope>
    <source>
        <strain evidence="3 4">JCM 12255</strain>
    </source>
</reference>
<name>L9WNG3_9EURY</name>
<feature type="domain" description="Periplasmic copper-binding protein NosD beta helix" evidence="2">
    <location>
        <begin position="373"/>
        <end position="550"/>
    </location>
</feature>
<dbReference type="EMBL" id="AOHZ01000084">
    <property type="protein sequence ID" value="ELY51005.1"/>
    <property type="molecule type" value="Genomic_DNA"/>
</dbReference>
<dbReference type="STRING" id="1227499.C493_18516"/>
<gene>
    <name evidence="3" type="ORF">C493_18516</name>
</gene>
<evidence type="ECO:0000313" key="3">
    <source>
        <dbReference type="EMBL" id="ELY51005.1"/>
    </source>
</evidence>
<dbReference type="InterPro" id="IPR008719">
    <property type="entry name" value="N2O_reductase_NosL"/>
</dbReference>
<evidence type="ECO:0000313" key="4">
    <source>
        <dbReference type="Proteomes" id="UP000011602"/>
    </source>
</evidence>
<dbReference type="RefSeq" id="WP_007260961.1">
    <property type="nucleotide sequence ID" value="NZ_AOHZ01000084.1"/>
</dbReference>
<dbReference type="InterPro" id="IPR012334">
    <property type="entry name" value="Pectin_lyas_fold"/>
</dbReference>
<dbReference type="PATRIC" id="fig|1227499.3.peg.3813"/>
<dbReference type="PANTHER" id="PTHR22990:SF15">
    <property type="entry name" value="F-BOX ONLY PROTEIN 10"/>
    <property type="match status" value="1"/>
</dbReference>
<dbReference type="OrthoDB" id="29186at2157"/>
<comment type="caution">
    <text evidence="3">The sequence shown here is derived from an EMBL/GenBank/DDBJ whole genome shotgun (WGS) entry which is preliminary data.</text>
</comment>
<accession>L9WNG3</accession>
<dbReference type="Pfam" id="PF05048">
    <property type="entry name" value="NosD"/>
    <property type="match status" value="1"/>
</dbReference>
<dbReference type="Gene3D" id="3.30.70.2050">
    <property type="match status" value="1"/>
</dbReference>
<dbReference type="Pfam" id="PF05573">
    <property type="entry name" value="NosL"/>
    <property type="match status" value="1"/>
</dbReference>
<dbReference type="InterPro" id="IPR011050">
    <property type="entry name" value="Pectin_lyase_fold/virulence"/>
</dbReference>
<dbReference type="Proteomes" id="UP000011602">
    <property type="component" value="Unassembled WGS sequence"/>
</dbReference>
<dbReference type="InterPro" id="IPR007742">
    <property type="entry name" value="NosD_dom"/>
</dbReference>
<keyword evidence="1" id="KW-0677">Repeat</keyword>
<evidence type="ECO:0000256" key="1">
    <source>
        <dbReference type="ARBA" id="ARBA00022737"/>
    </source>
</evidence>
<dbReference type="SUPFAM" id="SSF160387">
    <property type="entry name" value="NosL/MerB-like"/>
    <property type="match status" value="1"/>
</dbReference>
<dbReference type="Gene3D" id="2.160.20.10">
    <property type="entry name" value="Single-stranded right-handed beta-helix, Pectin lyase-like"/>
    <property type="match status" value="1"/>
</dbReference>
<dbReference type="eggNOG" id="arCOG02519">
    <property type="taxonomic scope" value="Archaea"/>
</dbReference>
<dbReference type="AlphaFoldDB" id="L9WNG3"/>
<evidence type="ECO:0000259" key="2">
    <source>
        <dbReference type="Pfam" id="PF05048"/>
    </source>
</evidence>
<dbReference type="SMART" id="SM00710">
    <property type="entry name" value="PbH1"/>
    <property type="match status" value="7"/>
</dbReference>
<sequence length="647" mass="70320">MRNVTLALIAILLTVGVLVGVGVFTLEVDADSPGPVEFNDTVLMGVSFDDEISDPDVDLPRTQVFYSQYRYVVGYHGAEWFVNAQRQEGHEQRFGYPLAVYVTDYSGTDLELSDEGYPRPDGEVTWTDAELAWFVVDSDARTPDGETVVPFSSRDDAETYTADYGGSVVSWDTLLEYEFDLDDAAAVGKRVDERQADADRLVEQRRTVADRPVETVVGENETIQEAISRTPTNATVLVPEGTYDELIEVDRPVTLQGEGDVSIRGDGESTVMTIRSPDAAVRNFEITDVGNSTSPEEQASVTENGTEDGDAVLEMAYAGGDAGVYVDDAPRVLVEDVSIETPSNGVMLRDSPETVVRNVSVKGGDEWGDAYMGVMSMRSGDSVIEESTFRDGRDGIYTHRSHGVVFRNNTLEGNRIGVHFMYTGESVIADNVVRDAEATGIHVMTNPHQNAVVGNDVRDSPTGIRTEGWNSYVARNVVVDTDLGMTTEAGNSIYEHNVLVRNEIGMRASHFLPANRVLANDFVDNDLHTQARQGTLRIWTHDGVGNYWHGAVGDVTDRTADDGEVVVFDRPYSATDTIDSRLHRVGGTPALAHAPQFDELAAFEGTVSGMRDASVVDTAPRCEPANPDLLAAAGLEPAEYVCGASTS</sequence>
<dbReference type="SUPFAM" id="SSF51126">
    <property type="entry name" value="Pectin lyase-like"/>
    <property type="match status" value="1"/>
</dbReference>
<dbReference type="InterPro" id="IPR006626">
    <property type="entry name" value="PbH1"/>
</dbReference>
<dbReference type="PANTHER" id="PTHR22990">
    <property type="entry name" value="F-BOX ONLY PROTEIN"/>
    <property type="match status" value="1"/>
</dbReference>
<protein>
    <submittedName>
        <fullName evidence="3">NosL family protein</fullName>
    </submittedName>
</protein>
<organism evidence="3 4">
    <name type="scientific">Natronolimnohabitans innermongolicus JCM 12255</name>
    <dbReference type="NCBI Taxonomy" id="1227499"/>
    <lineage>
        <taxon>Archaea</taxon>
        <taxon>Methanobacteriati</taxon>
        <taxon>Methanobacteriota</taxon>
        <taxon>Stenosarchaea group</taxon>
        <taxon>Halobacteria</taxon>
        <taxon>Halobacteriales</taxon>
        <taxon>Natrialbaceae</taxon>
        <taxon>Natronolimnohabitans</taxon>
    </lineage>
</organism>
<proteinExistence type="predicted"/>
<dbReference type="InterPro" id="IPR051550">
    <property type="entry name" value="SCF-Subunits/Alg-Epimerases"/>
</dbReference>
<keyword evidence="4" id="KW-1185">Reference proteome</keyword>